<keyword evidence="2" id="KW-1185">Reference proteome</keyword>
<reference evidence="2" key="1">
    <citation type="submission" date="2014-09" db="EMBL/GenBank/DDBJ databases">
        <title>Genomic characterization and comparison of seven Myoviridae bacteriophage infecting Bacillus thuringiensis.</title>
        <authorList>
            <person name="Sauder A.B."/>
            <person name="McKenzie Q.R."/>
            <person name="Temple L.M."/>
            <person name="Alexis B.K."/>
            <person name="Al-Atrache Z."/>
            <person name="Lewis L.O."/>
            <person name="Loesser-Casey K.E."/>
            <person name="Mitchell K.J."/>
        </authorList>
    </citation>
    <scope>NUCLEOTIDE SEQUENCE [LARGE SCALE GENOMIC DNA]</scope>
</reference>
<dbReference type="RefSeq" id="YP_009055799.1">
    <property type="nucleotide sequence ID" value="NC_024788.1"/>
</dbReference>
<dbReference type="GeneID" id="20283021"/>
<evidence type="ECO:0000313" key="2">
    <source>
        <dbReference type="Proteomes" id="UP000028561"/>
    </source>
</evidence>
<reference evidence="1 2" key="2">
    <citation type="journal article" date="2016" name="Virology (Lond)">
        <title>Genomic characterization and comparison of seven Myoviridae bacteriophage infecting Bacillus thuringiensis.</title>
        <authorList>
            <person name="Sauder A.B."/>
            <person name="Quinn M.R."/>
            <person name="Brouillette A."/>
            <person name="Caruso S."/>
            <person name="Cresawn S."/>
            <person name="Erill I."/>
            <person name="Lewis L."/>
            <person name="Loesser-Casey K."/>
            <person name="Pate M."/>
            <person name="Scott C."/>
            <person name="Stockwell S."/>
            <person name="Temple L."/>
        </authorList>
    </citation>
    <scope>NUCLEOTIDE SEQUENCE [LARGE SCALE GENOMIC DNA]</scope>
</reference>
<accession>A0A075M074</accession>
<name>A0A075M074_9CAUD</name>
<dbReference type="KEGG" id="vg:20283021"/>
<evidence type="ECO:0000313" key="1">
    <source>
        <dbReference type="EMBL" id="AIF71910.1"/>
    </source>
</evidence>
<sequence>MELKKVRDLLQDVVTAGKMTKAAKERLQEAFKLVDDEVQATSGKAWLEEEGMTLGYASTEEVIANMEIMSTVLVEYPKSHNQAYDDVGRLDKARQDLYHGAEFLKGLTIEEKAANWDKIGLIAEERRGAKNFEEATQPLKLMLVKYPNLSKEFKKCIEQIKQVKNKQESRCYRPKQLTSMTEAFNEAAPVKENGQVITKEAN</sequence>
<protein>
    <submittedName>
        <fullName evidence="1">Uncharacterized protein</fullName>
    </submittedName>
</protein>
<dbReference type="EMBL" id="KJ489402">
    <property type="protein sequence ID" value="AIF71910.1"/>
    <property type="molecule type" value="Genomic_DNA"/>
</dbReference>
<organism evidence="1 2">
    <name type="scientific">Bacillus phage Riley</name>
    <dbReference type="NCBI Taxonomy" id="1486662"/>
    <lineage>
        <taxon>Viruses</taxon>
        <taxon>Duplodnaviria</taxon>
        <taxon>Heunggongvirae</taxon>
        <taxon>Uroviricota</taxon>
        <taxon>Caudoviricetes</taxon>
        <taxon>Herelleviridae</taxon>
        <taxon>Bastillevirinae</taxon>
        <taxon>Bequatrovirus</taxon>
        <taxon>Bequatrovirus riley</taxon>
    </lineage>
</organism>
<proteinExistence type="predicted"/>
<dbReference type="Proteomes" id="UP000028561">
    <property type="component" value="Segment"/>
</dbReference>